<feature type="region of interest" description="Disordered" evidence="1">
    <location>
        <begin position="75"/>
        <end position="275"/>
    </location>
</feature>
<dbReference type="Proteomes" id="UP001597448">
    <property type="component" value="Unassembled WGS sequence"/>
</dbReference>
<evidence type="ECO:0000313" key="3">
    <source>
        <dbReference type="EMBL" id="MFD2413750.1"/>
    </source>
</evidence>
<keyword evidence="3" id="KW-0255">Endonuclease</keyword>
<feature type="region of interest" description="Disordered" evidence="1">
    <location>
        <begin position="557"/>
        <end position="615"/>
    </location>
</feature>
<evidence type="ECO:0000256" key="2">
    <source>
        <dbReference type="SAM" id="Phobius"/>
    </source>
</evidence>
<keyword evidence="2" id="KW-1133">Transmembrane helix</keyword>
<feature type="compositionally biased region" description="Basic and acidic residues" evidence="1">
    <location>
        <begin position="493"/>
        <end position="504"/>
    </location>
</feature>
<name>A0ABW5FGP3_9BACL</name>
<dbReference type="EMBL" id="JBHUKY010000077">
    <property type="protein sequence ID" value="MFD2413750.1"/>
    <property type="molecule type" value="Genomic_DNA"/>
</dbReference>
<dbReference type="Pfam" id="PF12639">
    <property type="entry name" value="Colicin-DNase"/>
    <property type="match status" value="1"/>
</dbReference>
<proteinExistence type="predicted"/>
<keyword evidence="2" id="KW-0472">Membrane</keyword>
<feature type="compositionally biased region" description="Basic and acidic residues" evidence="1">
    <location>
        <begin position="568"/>
        <end position="594"/>
    </location>
</feature>
<evidence type="ECO:0000256" key="1">
    <source>
        <dbReference type="SAM" id="MobiDB-lite"/>
    </source>
</evidence>
<dbReference type="GO" id="GO:0004519">
    <property type="term" value="F:endonuclease activity"/>
    <property type="evidence" value="ECO:0007669"/>
    <property type="project" value="UniProtKB-KW"/>
</dbReference>
<feature type="transmembrane region" description="Helical" evidence="2">
    <location>
        <begin position="754"/>
        <end position="775"/>
    </location>
</feature>
<keyword evidence="2" id="KW-0812">Transmembrane</keyword>
<comment type="caution">
    <text evidence="3">The sequence shown here is derived from an EMBL/GenBank/DDBJ whole genome shotgun (WGS) entry which is preliminary data.</text>
</comment>
<feature type="region of interest" description="Disordered" evidence="1">
    <location>
        <begin position="1"/>
        <end position="36"/>
    </location>
</feature>
<feature type="compositionally biased region" description="Basic and acidic residues" evidence="1">
    <location>
        <begin position="601"/>
        <end position="615"/>
    </location>
</feature>
<feature type="compositionally biased region" description="Low complexity" evidence="1">
    <location>
        <begin position="247"/>
        <end position="259"/>
    </location>
</feature>
<feature type="compositionally biased region" description="Low complexity" evidence="1">
    <location>
        <begin position="223"/>
        <end position="238"/>
    </location>
</feature>
<sequence>MQTQATVSKEKDKASGGHKPFSNPQVFIRPAAAKQPDPVEIIRRVRQNPASLSREDKLALQRTLGNRAVVQLLSSLKEDGKKKEQADHGTQAAGPSKSVAAETQMEEHTDSPEPVQAEAEQASAPAEAKMQSKEEPEGQAAAAAASVTQTKPASGGSSSGPVAVKKTSAPARPKGRVEAAVEVQAEAAEPEEGAPAAEEAREEPSAEAVNAGKAEEPAAAQGGDAPEPAKKAAASKGADAPKKAAKEPSLGAALGALAGDGKEKPAKGKAVKISGEDPGQILDQLTQVQPTELGDAYAQAVNVSSGAFSKQTQKTKQGLPAVPVPTGLKGKVLQARKKPAALKHAVKEGFKSERTGGAVSAGKLDKMNISSSGTGGNPEAMLSEIRSAAAQPPGISMTGEADPSQMEGFHQEASQQVSVAKQAEMGQIKQPFGENEIYPEPDGTVVKAAAGLKGGQAPGAKKLPALALPADMTAGLNRSLAPEMKKQLGAKQAEYKKEQAKFDSKVLGSKADSQAQIRQAETEAKNKQISQQTGAKAEVTQLQGEWKKELDAAETDYTKQAGSAAQQKKQEINSVRTDKEREAQKKQSEAEREATQAYSKAKKEADGKHEQEKAKEEKKGGFLGWVKGKLEAVVELVKKAVNFIFEGLRKAVKFIFDKAKQAVLGIIELGRKLITTLIKGLGVLLKKLVSVVFAKFPGIAAKLCSKIDGVVNKAIKAVNQLAQKLKTKVTQVMDFLAAKVDQALAAVQNFYSKLISTLGNLLIATFLDVLVRIGALGKAAKRSFSHLEGKMWEYLLGVDISKPMGAGAAEGGAVEQTEGAGPAADEKLTAEDIEMESVEQGEMDPALVQEANLKDGETKEMSGSRDPATMDSIMAEFDTGAANQSLGGKIADGAKLRAGNAKMLFDQIKSFVIKWMKAHGLQLLAGIAGVLVVVGAAFAISGGAITVLIPPIINIITVAMQAQAIVSIAQALAQAAGYIGTYLSQGWQKMIEPAAIALATALAMGLVELAMAGGFKAVGANLKKAGQAVKKGVGAAASGVKNVVGAGAKGIKGLLKSGAKLASRSGSMIIRNGKIVIKSLQKGLMKGAKNLRGLLDRILQKFKFKKFKLVRKGKHIRLYGEVNPWVLLADGTIQEVDSLDGRKAGISTQAELDKIKSLKPSERIDVYNNAVTKPDGKIDFDNIKLPDTNVPPAFKQTDFASSYQDRLHQTPGKKNVKVSFEATRGESLATLKQPADPKLKQILDDAGVKGIKYKNSVPDFSPVAKAQVEVDHMLGGLGDMGKKARRINFAQADLKLVDQLNTSPELARQFGMKAGSIKRADVAKYRNRNGLTWHELNDVKTLQLVPTEINDTFGHLGGVGEINAGAFEFGGFAQK</sequence>
<feature type="transmembrane region" description="Helical" evidence="2">
    <location>
        <begin position="952"/>
        <end position="973"/>
    </location>
</feature>
<gene>
    <name evidence="3" type="ORF">ACFSX3_28170</name>
</gene>
<keyword evidence="3" id="KW-0378">Hydrolase</keyword>
<dbReference type="RefSeq" id="WP_379313555.1">
    <property type="nucleotide sequence ID" value="NZ_JBHUKY010000077.1"/>
</dbReference>
<feature type="compositionally biased region" description="Low complexity" evidence="1">
    <location>
        <begin position="112"/>
        <end position="128"/>
    </location>
</feature>
<feature type="transmembrane region" description="Helical" evidence="2">
    <location>
        <begin position="994"/>
        <end position="1015"/>
    </location>
</feature>
<accession>A0ABW5FGP3</accession>
<feature type="compositionally biased region" description="Low complexity" evidence="1">
    <location>
        <begin position="178"/>
        <end position="197"/>
    </location>
</feature>
<keyword evidence="4" id="KW-1185">Reference proteome</keyword>
<reference evidence="4" key="1">
    <citation type="journal article" date="2019" name="Int. J. Syst. Evol. Microbiol.">
        <title>The Global Catalogue of Microorganisms (GCM) 10K type strain sequencing project: providing services to taxonomists for standard genome sequencing and annotation.</title>
        <authorList>
            <consortium name="The Broad Institute Genomics Platform"/>
            <consortium name="The Broad Institute Genome Sequencing Center for Infectious Disease"/>
            <person name="Wu L."/>
            <person name="Ma J."/>
        </authorList>
    </citation>
    <scope>NUCLEOTIDE SEQUENCE [LARGE SCALE GENOMIC DNA]</scope>
    <source>
        <strain evidence="4">CCM 8725</strain>
    </source>
</reference>
<feature type="transmembrane region" description="Helical" evidence="2">
    <location>
        <begin position="923"/>
        <end position="946"/>
    </location>
</feature>
<protein>
    <submittedName>
        <fullName evidence="3">HNH endonuclease</fullName>
    </submittedName>
</protein>
<feature type="compositionally biased region" description="Basic and acidic residues" evidence="1">
    <location>
        <begin position="76"/>
        <end position="87"/>
    </location>
</feature>
<keyword evidence="3" id="KW-0540">Nuclease</keyword>
<evidence type="ECO:0000313" key="4">
    <source>
        <dbReference type="Proteomes" id="UP001597448"/>
    </source>
</evidence>
<feature type="region of interest" description="Disordered" evidence="1">
    <location>
        <begin position="487"/>
        <end position="542"/>
    </location>
</feature>
<organism evidence="3 4">
    <name type="scientific">Paenibacillus rhizoplanae</name>
    <dbReference type="NCBI Taxonomy" id="1917181"/>
    <lineage>
        <taxon>Bacteria</taxon>
        <taxon>Bacillati</taxon>
        <taxon>Bacillota</taxon>
        <taxon>Bacilli</taxon>
        <taxon>Bacillales</taxon>
        <taxon>Paenibacillaceae</taxon>
        <taxon>Paenibacillus</taxon>
    </lineage>
</organism>